<protein>
    <recommendedName>
        <fullName evidence="1">Antitoxin SocA-like Panacea domain-containing protein</fullName>
    </recommendedName>
</protein>
<dbReference type="AlphaFoldDB" id="Q0YTM8"/>
<sequence length="182" mass="20402">MNSPSDKIAITINTLLYIIQKIGGIGDFHKVFKILYFADQKHLARYGSAITEDKYIAMTYGPVPSMAYDIVKSIRGDGLMATFQDQFTPYFELVGKYSIRAKINPDLDYLSESEMLCLNESVSESEQLTFQKRTDKSHDSAWHNADENGEMSLMDIAKVGGANNGMIAYIRESIENEEAAFG</sequence>
<reference evidence="2 3" key="1">
    <citation type="submission" date="2006-07" db="EMBL/GenBank/DDBJ databases">
        <title>Annotation of the draft genome assembly of Chlorobium ferroxidans DSM 13031.</title>
        <authorList>
            <consortium name="US DOE Joint Genome Institute (JGI-ORNL)"/>
            <person name="Larimer F."/>
            <person name="Land M."/>
            <person name="Hauser L."/>
        </authorList>
    </citation>
    <scope>NUCLEOTIDE SEQUENCE [LARGE SCALE GENOMIC DNA]</scope>
    <source>
        <strain evidence="2 3">DSM 13031</strain>
    </source>
</reference>
<evidence type="ECO:0000259" key="1">
    <source>
        <dbReference type="Pfam" id="PF13274"/>
    </source>
</evidence>
<name>Q0YTM8_9CHLB</name>
<keyword evidence="3" id="KW-1185">Reference proteome</keyword>
<evidence type="ECO:0000313" key="3">
    <source>
        <dbReference type="Proteomes" id="UP000004162"/>
    </source>
</evidence>
<dbReference type="OrthoDB" id="9813053at2"/>
<reference evidence="2 3" key="2">
    <citation type="submission" date="2006-07" db="EMBL/GenBank/DDBJ databases">
        <title>Sequencing of the draft genome and assembly of Chlorobium ferroxidans DSM 13031.</title>
        <authorList>
            <consortium name="US DOE Joint Genome Institute (JGI-PGF)"/>
            <person name="Copeland A."/>
            <person name="Lucas S."/>
            <person name="Lapidus A."/>
            <person name="Barry K."/>
            <person name="Glavina del Rio T."/>
            <person name="Dalin E."/>
            <person name="Tice H."/>
            <person name="Bruce D."/>
            <person name="Pitluck S."/>
            <person name="Richardson P."/>
        </authorList>
    </citation>
    <scope>NUCLEOTIDE SEQUENCE [LARGE SCALE GENOMIC DNA]</scope>
    <source>
        <strain evidence="2 3">DSM 13031</strain>
    </source>
</reference>
<dbReference type="InterPro" id="IPR025272">
    <property type="entry name" value="SocA_Panacea"/>
</dbReference>
<evidence type="ECO:0000313" key="2">
    <source>
        <dbReference type="EMBL" id="EAT59527.1"/>
    </source>
</evidence>
<dbReference type="Proteomes" id="UP000004162">
    <property type="component" value="Unassembled WGS sequence"/>
</dbReference>
<organism evidence="2 3">
    <name type="scientific">Chlorobium ferrooxidans DSM 13031</name>
    <dbReference type="NCBI Taxonomy" id="377431"/>
    <lineage>
        <taxon>Bacteria</taxon>
        <taxon>Pseudomonadati</taxon>
        <taxon>Chlorobiota</taxon>
        <taxon>Chlorobiia</taxon>
        <taxon>Chlorobiales</taxon>
        <taxon>Chlorobiaceae</taxon>
        <taxon>Chlorobium/Pelodictyon group</taxon>
        <taxon>Chlorobium</taxon>
    </lineage>
</organism>
<proteinExistence type="predicted"/>
<accession>Q0YTM8</accession>
<comment type="caution">
    <text evidence="2">The sequence shown here is derived from an EMBL/GenBank/DDBJ whole genome shotgun (WGS) entry which is preliminary data.</text>
</comment>
<dbReference type="EMBL" id="AASE01000003">
    <property type="protein sequence ID" value="EAT59527.1"/>
    <property type="molecule type" value="Genomic_DNA"/>
</dbReference>
<dbReference type="RefSeq" id="WP_006365659.1">
    <property type="nucleotide sequence ID" value="NZ_AASE01000003.1"/>
</dbReference>
<dbReference type="Pfam" id="PF13274">
    <property type="entry name" value="SocA_Panacea"/>
    <property type="match status" value="1"/>
</dbReference>
<gene>
    <name evidence="2" type="ORF">CferDRAFT_1534</name>
</gene>
<feature type="domain" description="Antitoxin SocA-like Panacea" evidence="1">
    <location>
        <begin position="32"/>
        <end position="143"/>
    </location>
</feature>